<dbReference type="InterPro" id="IPR021131">
    <property type="entry name" value="Ribosomal_uL15/eL18"/>
</dbReference>
<dbReference type="GO" id="GO:0003735">
    <property type="term" value="F:structural constituent of ribosome"/>
    <property type="evidence" value="ECO:0007669"/>
    <property type="project" value="InterPro"/>
</dbReference>
<name>A0A7C4RSB4_9BACT</name>
<dbReference type="Gene3D" id="3.100.10.10">
    <property type="match status" value="1"/>
</dbReference>
<dbReference type="InterPro" id="IPR005749">
    <property type="entry name" value="Ribosomal_uL15_bac-type"/>
</dbReference>
<keyword evidence="4" id="KW-0699">rRNA-binding</keyword>
<evidence type="ECO:0000256" key="5">
    <source>
        <dbReference type="RuleBase" id="RU003888"/>
    </source>
</evidence>
<dbReference type="InterPro" id="IPR036227">
    <property type="entry name" value="Ribosomal_uL15/eL18_sf"/>
</dbReference>
<protein>
    <recommendedName>
        <fullName evidence="4">Large ribosomal subunit protein uL15</fullName>
    </recommendedName>
</protein>
<evidence type="ECO:0000256" key="6">
    <source>
        <dbReference type="SAM" id="MobiDB-lite"/>
    </source>
</evidence>
<reference evidence="8" key="1">
    <citation type="journal article" date="2020" name="mSystems">
        <title>Genome- and Community-Level Interaction Insights into Carbon Utilization and Element Cycling Functions of Hydrothermarchaeota in Hydrothermal Sediment.</title>
        <authorList>
            <person name="Zhou Z."/>
            <person name="Liu Y."/>
            <person name="Xu W."/>
            <person name="Pan J."/>
            <person name="Luo Z.H."/>
            <person name="Li M."/>
        </authorList>
    </citation>
    <scope>NUCLEOTIDE SEQUENCE [LARGE SCALE GENOMIC DNA]</scope>
    <source>
        <strain evidence="8">SpSt-477</strain>
    </source>
</reference>
<dbReference type="HAMAP" id="MF_01341">
    <property type="entry name" value="Ribosomal_uL15"/>
    <property type="match status" value="1"/>
</dbReference>
<feature type="compositionally biased region" description="Gly residues" evidence="6">
    <location>
        <begin position="42"/>
        <end position="52"/>
    </location>
</feature>
<evidence type="ECO:0000256" key="3">
    <source>
        <dbReference type="ARBA" id="ARBA00023274"/>
    </source>
</evidence>
<evidence type="ECO:0000259" key="7">
    <source>
        <dbReference type="Pfam" id="PF00828"/>
    </source>
</evidence>
<proteinExistence type="inferred from homology"/>
<dbReference type="GO" id="GO:0015934">
    <property type="term" value="C:large ribosomal subunit"/>
    <property type="evidence" value="ECO:0007669"/>
    <property type="project" value="InterPro"/>
</dbReference>
<evidence type="ECO:0000313" key="10">
    <source>
        <dbReference type="EMBL" id="HGU32807.1"/>
    </source>
</evidence>
<dbReference type="PROSITE" id="PS00475">
    <property type="entry name" value="RIBOSOMAL_L15"/>
    <property type="match status" value="1"/>
</dbReference>
<dbReference type="NCBIfam" id="TIGR01071">
    <property type="entry name" value="rplO_bact"/>
    <property type="match status" value="1"/>
</dbReference>
<evidence type="ECO:0000313" key="9">
    <source>
        <dbReference type="EMBL" id="HGU32508.1"/>
    </source>
</evidence>
<dbReference type="EMBL" id="DSUH01000192">
    <property type="protein sequence ID" value="HGU32807.1"/>
    <property type="molecule type" value="Genomic_DNA"/>
</dbReference>
<comment type="similarity">
    <text evidence="1 4 5">Belongs to the universal ribosomal protein uL15 family.</text>
</comment>
<comment type="caution">
    <text evidence="8">The sequence shown here is derived from an EMBL/GenBank/DDBJ whole genome shotgun (WGS) entry which is preliminary data.</text>
</comment>
<organism evidence="8">
    <name type="scientific">Desulfatirhabdium butyrativorans</name>
    <dbReference type="NCBI Taxonomy" id="340467"/>
    <lineage>
        <taxon>Bacteria</taxon>
        <taxon>Pseudomonadati</taxon>
        <taxon>Thermodesulfobacteriota</taxon>
        <taxon>Desulfobacteria</taxon>
        <taxon>Desulfobacterales</taxon>
        <taxon>Desulfatirhabdiaceae</taxon>
        <taxon>Desulfatirhabdium</taxon>
    </lineage>
</organism>
<dbReference type="EMBL" id="DSUH01000153">
    <property type="protein sequence ID" value="HGU32508.1"/>
    <property type="molecule type" value="Genomic_DNA"/>
</dbReference>
<evidence type="ECO:0000256" key="1">
    <source>
        <dbReference type="ARBA" id="ARBA00007320"/>
    </source>
</evidence>
<dbReference type="PANTHER" id="PTHR12934">
    <property type="entry name" value="50S RIBOSOMAL PROTEIN L15"/>
    <property type="match status" value="1"/>
</dbReference>
<keyword evidence="4" id="KW-0694">RNA-binding</keyword>
<dbReference type="Pfam" id="PF00828">
    <property type="entry name" value="Ribosomal_L27A"/>
    <property type="match status" value="1"/>
</dbReference>
<dbReference type="SUPFAM" id="SSF52080">
    <property type="entry name" value="Ribosomal proteins L15p and L18e"/>
    <property type="match status" value="1"/>
</dbReference>
<keyword evidence="2 4" id="KW-0689">Ribosomal protein</keyword>
<feature type="compositionally biased region" description="Basic and acidic residues" evidence="6">
    <location>
        <begin position="1"/>
        <end position="13"/>
    </location>
</feature>
<evidence type="ECO:0000256" key="4">
    <source>
        <dbReference type="HAMAP-Rule" id="MF_01341"/>
    </source>
</evidence>
<keyword evidence="3 4" id="KW-0687">Ribonucleoprotein</keyword>
<dbReference type="PANTHER" id="PTHR12934:SF11">
    <property type="entry name" value="LARGE RIBOSOMAL SUBUNIT PROTEIN UL15M"/>
    <property type="match status" value="1"/>
</dbReference>
<accession>A0A7C4RSB4</accession>
<dbReference type="AlphaFoldDB" id="A0A7C4RSB4"/>
<dbReference type="InterPro" id="IPR030878">
    <property type="entry name" value="Ribosomal_uL15"/>
</dbReference>
<comment type="subunit">
    <text evidence="4">Part of the 50S ribosomal subunit.</text>
</comment>
<gene>
    <name evidence="4" type="primary">rplO</name>
    <name evidence="8" type="ORF">ENS29_03975</name>
    <name evidence="9" type="ORF">ENS29_06605</name>
    <name evidence="10" type="ORF">ENS29_08125</name>
</gene>
<feature type="domain" description="Large ribosomal subunit protein uL15/eL18" evidence="7">
    <location>
        <begin position="77"/>
        <end position="144"/>
    </location>
</feature>
<dbReference type="GO" id="GO:0006412">
    <property type="term" value="P:translation"/>
    <property type="evidence" value="ECO:0007669"/>
    <property type="project" value="UniProtKB-UniRule"/>
</dbReference>
<dbReference type="InterPro" id="IPR001196">
    <property type="entry name" value="Ribosomal_uL15_CS"/>
</dbReference>
<comment type="function">
    <text evidence="4">Binds to the 23S rRNA.</text>
</comment>
<feature type="region of interest" description="Disordered" evidence="6">
    <location>
        <begin position="1"/>
        <end position="66"/>
    </location>
</feature>
<feature type="compositionally biased region" description="Gly residues" evidence="6">
    <location>
        <begin position="23"/>
        <end position="35"/>
    </location>
</feature>
<evidence type="ECO:0000256" key="2">
    <source>
        <dbReference type="ARBA" id="ARBA00022980"/>
    </source>
</evidence>
<dbReference type="EMBL" id="DSUH01000085">
    <property type="protein sequence ID" value="HGU31997.1"/>
    <property type="molecule type" value="Genomic_DNA"/>
</dbReference>
<sequence>MKLHELKPAEGSRKAKKRLGRGESSGYGKTAGRGAKGQNARSGGGVRPGFEGGQMPIHRRLPKRGFTPYQQQRVAIVNIRDLNRFEAHTTIDIAKLQEAGLVKGDVDAIKLLGKGDITIPLTIRVGHISAGAREKILAAGGTIEGGL</sequence>
<evidence type="ECO:0000313" key="8">
    <source>
        <dbReference type="EMBL" id="HGU31997.1"/>
    </source>
</evidence>
<dbReference type="GO" id="GO:0019843">
    <property type="term" value="F:rRNA binding"/>
    <property type="evidence" value="ECO:0007669"/>
    <property type="project" value="UniProtKB-UniRule"/>
</dbReference>